<comment type="caution">
    <text evidence="5">The sequence shown here is derived from an EMBL/GenBank/DDBJ whole genome shotgun (WGS) entry which is preliminary data.</text>
</comment>
<dbReference type="Gene3D" id="1.50.10.20">
    <property type="match status" value="1"/>
</dbReference>
<dbReference type="Gene3D" id="2.60.40.3710">
    <property type="match status" value="1"/>
</dbReference>
<dbReference type="CDD" id="cd02891">
    <property type="entry name" value="A2M_like"/>
    <property type="match status" value="1"/>
</dbReference>
<evidence type="ECO:0000256" key="1">
    <source>
        <dbReference type="ARBA" id="ARBA00010556"/>
    </source>
</evidence>
<dbReference type="Pfam" id="PF00207">
    <property type="entry name" value="A2M"/>
    <property type="match status" value="1"/>
</dbReference>
<dbReference type="PANTHER" id="PTHR40094:SF1">
    <property type="entry name" value="UBIQUITIN DOMAIN-CONTAINING PROTEIN"/>
    <property type="match status" value="1"/>
</dbReference>
<dbReference type="RefSeq" id="WP_109744757.1">
    <property type="nucleotide sequence ID" value="NZ_QGGO01000030.1"/>
</dbReference>
<dbReference type="Pfam" id="PF17972">
    <property type="entry name" value="bMG5"/>
    <property type="match status" value="1"/>
</dbReference>
<keyword evidence="6" id="KW-1185">Reference proteome</keyword>
<proteinExistence type="inferred from homology"/>
<dbReference type="InterPro" id="IPR011626">
    <property type="entry name" value="Alpha-macroglobulin_TED"/>
</dbReference>
<dbReference type="InterPro" id="IPR041246">
    <property type="entry name" value="Bact_MG10"/>
</dbReference>
<dbReference type="InterPro" id="IPR001599">
    <property type="entry name" value="Macroglobln_a2"/>
</dbReference>
<dbReference type="InterPro" id="IPR041462">
    <property type="entry name" value="Bact_A2M_MG6"/>
</dbReference>
<dbReference type="Proteomes" id="UP000245489">
    <property type="component" value="Unassembled WGS sequence"/>
</dbReference>
<dbReference type="Pfam" id="PF11974">
    <property type="entry name" value="bMG3"/>
    <property type="match status" value="1"/>
</dbReference>
<protein>
    <recommendedName>
        <fullName evidence="7">Alpha-2-macroglobulin family protein</fullName>
    </recommendedName>
</protein>
<dbReference type="InterPro" id="IPR041203">
    <property type="entry name" value="Bact_A2M_MG5"/>
</dbReference>
<evidence type="ECO:0008006" key="7">
    <source>
        <dbReference type="Google" id="ProtNLM"/>
    </source>
</evidence>
<evidence type="ECO:0000259" key="4">
    <source>
        <dbReference type="SMART" id="SM01360"/>
    </source>
</evidence>
<sequence length="1846" mass="205173">MKPTFRFSQFSLYFFSFIFLFLVSCSKFGDVAISSMNFEDEVQLAQNLVFTFDKDLVRDGDLNTWEAEPYIEISPKVEGKFKWTATNELIFSPAVGFEPATEYTATISKSIVNKSEKKYGVSSEKIKFHTPYLKLDNVETYWTKSREDGQGAAVLKLNFNYPVNPQEVAKVLKVTDSDDKKYDFQMNQTGASQSVSVKIKSLSDGEGKSLKINLEKGLSMPNSKFETPEELTFETSLPDIKTLEITNVEHGFENNQGFVKVVTNQTISVQDLEKIYKVEINGASSEEVIEEPIIEYDSLGNPIEKAPVTPKAKPQTPTLETKAEITENGFIIKGDFNETDNYVLTINKEAKGVLGASLSDDYTKDLYFGQMPASIGFVNKKAVYLSSKGSKNVAINIVNTPKVNVRIAKIYENNILHFLTNGRYASYENYDYEDGAESHPNNYDYDTDEAGQYSDVIVNKTVETANLAKTKGVRALNLSLPEQNSIKGIYLVSVNSNDEYYNRATKLVSISDIGLIMKSSENEVVVFANSIKTAEPIGGVEVSLISSNNQTIQTVKTDGKGMAIFKEFKASKFRPAMITAHTEDDFNYLFLDGSQVETSRFDVEGKRDNASGFDAFIYGDRDIYRPGETLHFNTIIRKNKWESVGEIPVKIRLLLPNGKEFQTFKKTTNAQGAVEMSVPTDRASITGVYVVEVLNANDVLLASRNISIEEFMPDRIKVDVKAGKEFYRNGETLQIMATATNLFGSPASNRNYQMELNLNRKLFEPKDYKGYVFDIQDNTNFEMVAREGVTNENGIASEGFQIPATYANMGVLEAKTYVTVFDETGRPVNRLSKLDIFTQSVFYGIGMPDTYIGTNVPTQIPLVALNKDGKPISAKGRVEIVRFDYQTVIEKNADNSLKYSSKKQTKVVYSRTMNFDGGKATVNYAPPVSGEYEIRVHSEGAKSWTAQSFYAYGFGTTENSSFEVNNEGKVEMSFDKEKYNVGDNATVLFKTPFAGKLIVTIERNHVLENYVIETDKKSAELSFKIGKEHLPNVYVSATLIRPMDNSNLPLTVAHGYAPVMVEDLDNNLPIEIVAVEKSRSKTKQRVTIKTKGSTELTIAVVDEGILQLKNFKTPDPYNYFYQKQALEVNSYDLYPFLFPELSISGSSSVGGDGYDMQKRVNPLNNGRVNLVAIWSGIVKTGIGGEATFEFDIPQFSGDLRIMAVAYKDEAFGSATKNMKVADPLVISTALPRFASPNDEIQVPVNITNTTKQNANVTATVSLSGGLSVVGKPSQTLIIPAEKEGRAYFSVKAAPSIGNATVNVVVNGLKEKFTEKTELTIRPTTSLLKTSVAGVVNGGSTANVNLIHDYIPSSLKTEMTVSKSPMVQFMDKFQNLLNYPYGCVEQTTSTAFPQLYFSDFVKQIQSGKKPYMKTGENQLNPRHNVEAAIHKLETMQLPSGGLSYWQGGDRDSWWGSAFATHFMLEAQKNDFQVNSSTLGKLIEYLTVNSNTKKTDKEYYYLETGSYETKVIAARETIYSLYVLAMAGKPNRSVMNYYKSNMDLLTTDSKYLLAAAYSLIGEVKSYNAILPRNYGSEITERQSGGSFSSPIRNQALVLNTLIDTDPNNLQIPTLARQLSQNLKAEPYLTTQEQAFAFLALGKLAKKANASTVTASILSNNKVVGNFTTNDLLIKNMGNQSVIRTQGRGSLYYFAQAEGLSATGKYENIDNVLKVRKQFYTRSGQPLGGAKFKQNQLVVVKITLQSTNGLAVENVVVTDMLPAGVEIENPRLTADRDLVWVKDQTVPEHFDIRDDRINFFTNISDKPQTFYYLVRAVSKGKFQMGPVSADAMYRGEYRSYSGGGVAVVE</sequence>
<feature type="domain" description="Alpha-2-macroglobulin" evidence="4">
    <location>
        <begin position="1171"/>
        <end position="1260"/>
    </location>
</feature>
<dbReference type="InterPro" id="IPR002890">
    <property type="entry name" value="MG2"/>
</dbReference>
<dbReference type="PROSITE" id="PS51257">
    <property type="entry name" value="PROKAR_LIPOPROTEIN"/>
    <property type="match status" value="1"/>
</dbReference>
<accession>A0A316DNQ9</accession>
<dbReference type="PANTHER" id="PTHR40094">
    <property type="entry name" value="ALPHA-2-MACROGLOBULIN HOMOLOG"/>
    <property type="match status" value="1"/>
</dbReference>
<evidence type="ECO:0000313" key="5">
    <source>
        <dbReference type="EMBL" id="PWK18393.1"/>
    </source>
</evidence>
<dbReference type="SUPFAM" id="SSF48239">
    <property type="entry name" value="Terpenoid cyclases/Protein prenyltransferases"/>
    <property type="match status" value="1"/>
</dbReference>
<dbReference type="InterPro" id="IPR051802">
    <property type="entry name" value="YfhM-like"/>
</dbReference>
<dbReference type="GO" id="GO:0005615">
    <property type="term" value="C:extracellular space"/>
    <property type="evidence" value="ECO:0007669"/>
    <property type="project" value="InterPro"/>
</dbReference>
<dbReference type="SMART" id="SM01419">
    <property type="entry name" value="Thiol-ester_cl"/>
    <property type="match status" value="1"/>
</dbReference>
<dbReference type="EMBL" id="QGGO01000030">
    <property type="protein sequence ID" value="PWK18393.1"/>
    <property type="molecule type" value="Genomic_DNA"/>
</dbReference>
<name>A0A316DNQ9_9BACT</name>
<dbReference type="InterPro" id="IPR047565">
    <property type="entry name" value="Alpha-macroglob_thiol-ester_cl"/>
</dbReference>
<organism evidence="5 6">
    <name type="scientific">Arcicella aurantiaca</name>
    <dbReference type="NCBI Taxonomy" id="591202"/>
    <lineage>
        <taxon>Bacteria</taxon>
        <taxon>Pseudomonadati</taxon>
        <taxon>Bacteroidota</taxon>
        <taxon>Cytophagia</taxon>
        <taxon>Cytophagales</taxon>
        <taxon>Flectobacillaceae</taxon>
        <taxon>Arcicella</taxon>
    </lineage>
</organism>
<dbReference type="Pfam" id="PF07678">
    <property type="entry name" value="TED_complement"/>
    <property type="match status" value="1"/>
</dbReference>
<dbReference type="InterPro" id="IPR021868">
    <property type="entry name" value="Alpha_2_Macroglob_MG3"/>
</dbReference>
<dbReference type="OrthoDB" id="9767116at2"/>
<dbReference type="Gene3D" id="2.60.40.1930">
    <property type="match status" value="1"/>
</dbReference>
<evidence type="ECO:0000256" key="2">
    <source>
        <dbReference type="ARBA" id="ARBA00022729"/>
    </source>
</evidence>
<dbReference type="SMART" id="SM01359">
    <property type="entry name" value="A2M_N_2"/>
    <property type="match status" value="1"/>
</dbReference>
<evidence type="ECO:0000259" key="3">
    <source>
        <dbReference type="SMART" id="SM01359"/>
    </source>
</evidence>
<dbReference type="InterPro" id="IPR011625">
    <property type="entry name" value="A2M_N_BRD"/>
</dbReference>
<feature type="domain" description="Alpha-2-macroglobulin bait region" evidence="3">
    <location>
        <begin position="970"/>
        <end position="1108"/>
    </location>
</feature>
<dbReference type="GO" id="GO:0004866">
    <property type="term" value="F:endopeptidase inhibitor activity"/>
    <property type="evidence" value="ECO:0007669"/>
    <property type="project" value="InterPro"/>
</dbReference>
<dbReference type="Pfam" id="PF01835">
    <property type="entry name" value="MG2"/>
    <property type="match status" value="1"/>
</dbReference>
<comment type="similarity">
    <text evidence="1">Belongs to the protease inhibitor I39 (alpha-2-macroglobulin) family. Bacterial alpha-2-macroglobulin subfamily.</text>
</comment>
<dbReference type="InterPro" id="IPR008930">
    <property type="entry name" value="Terpenoid_cyclase/PrenylTrfase"/>
</dbReference>
<gene>
    <name evidence="5" type="ORF">LV89_04092</name>
</gene>
<dbReference type="Pfam" id="PF07703">
    <property type="entry name" value="A2M_BRD"/>
    <property type="match status" value="1"/>
</dbReference>
<dbReference type="SMART" id="SM01360">
    <property type="entry name" value="A2M"/>
    <property type="match status" value="1"/>
</dbReference>
<evidence type="ECO:0000313" key="6">
    <source>
        <dbReference type="Proteomes" id="UP000245489"/>
    </source>
</evidence>
<dbReference type="Pfam" id="PF17962">
    <property type="entry name" value="bMG6"/>
    <property type="match status" value="1"/>
</dbReference>
<reference evidence="5 6" key="1">
    <citation type="submission" date="2018-05" db="EMBL/GenBank/DDBJ databases">
        <title>Genomic Encyclopedia of Archaeal and Bacterial Type Strains, Phase II (KMG-II): from individual species to whole genera.</title>
        <authorList>
            <person name="Goeker M."/>
        </authorList>
    </citation>
    <scope>NUCLEOTIDE SEQUENCE [LARGE SCALE GENOMIC DNA]</scope>
    <source>
        <strain evidence="5 6">DSM 22214</strain>
    </source>
</reference>
<dbReference type="Pfam" id="PF17973">
    <property type="entry name" value="bMG10"/>
    <property type="match status" value="1"/>
</dbReference>
<keyword evidence="2" id="KW-0732">Signal</keyword>